<dbReference type="Proteomes" id="UP001066276">
    <property type="component" value="Chromosome 2_1"/>
</dbReference>
<organism evidence="1 2">
    <name type="scientific">Pleurodeles waltl</name>
    <name type="common">Iberian ribbed newt</name>
    <dbReference type="NCBI Taxonomy" id="8319"/>
    <lineage>
        <taxon>Eukaryota</taxon>
        <taxon>Metazoa</taxon>
        <taxon>Chordata</taxon>
        <taxon>Craniata</taxon>
        <taxon>Vertebrata</taxon>
        <taxon>Euteleostomi</taxon>
        <taxon>Amphibia</taxon>
        <taxon>Batrachia</taxon>
        <taxon>Caudata</taxon>
        <taxon>Salamandroidea</taxon>
        <taxon>Salamandridae</taxon>
        <taxon>Pleurodelinae</taxon>
        <taxon>Pleurodeles</taxon>
    </lineage>
</organism>
<reference evidence="1" key="1">
    <citation type="journal article" date="2022" name="bioRxiv">
        <title>Sequencing and chromosome-scale assembly of the giantPleurodeles waltlgenome.</title>
        <authorList>
            <person name="Brown T."/>
            <person name="Elewa A."/>
            <person name="Iarovenko S."/>
            <person name="Subramanian E."/>
            <person name="Araus A.J."/>
            <person name="Petzold A."/>
            <person name="Susuki M."/>
            <person name="Suzuki K.-i.T."/>
            <person name="Hayashi T."/>
            <person name="Toyoda A."/>
            <person name="Oliveira C."/>
            <person name="Osipova E."/>
            <person name="Leigh N.D."/>
            <person name="Simon A."/>
            <person name="Yun M.H."/>
        </authorList>
    </citation>
    <scope>NUCLEOTIDE SEQUENCE</scope>
    <source>
        <strain evidence="1">20211129_DDA</strain>
        <tissue evidence="1">Liver</tissue>
    </source>
</reference>
<proteinExistence type="predicted"/>
<dbReference type="EMBL" id="JANPWB010000003">
    <property type="protein sequence ID" value="KAJ1202668.1"/>
    <property type="molecule type" value="Genomic_DNA"/>
</dbReference>
<keyword evidence="2" id="KW-1185">Reference proteome</keyword>
<accession>A0AAV7VM03</accession>
<evidence type="ECO:0000313" key="1">
    <source>
        <dbReference type="EMBL" id="KAJ1202668.1"/>
    </source>
</evidence>
<sequence length="90" mass="9774">MVLRLRRRHVCNSTMAFLGPTARPGIPQVVSGVNPERGPDTRGFSPPRDSPVLGCWMFELQRLGRVSSQWGSGAVVALQLAQAQSGTRLC</sequence>
<name>A0AAV7VM03_PLEWA</name>
<dbReference type="AlphaFoldDB" id="A0AAV7VM03"/>
<gene>
    <name evidence="1" type="ORF">NDU88_006465</name>
</gene>
<protein>
    <submittedName>
        <fullName evidence="1">Uncharacterized protein</fullName>
    </submittedName>
</protein>
<comment type="caution">
    <text evidence="1">The sequence shown here is derived from an EMBL/GenBank/DDBJ whole genome shotgun (WGS) entry which is preliminary data.</text>
</comment>
<evidence type="ECO:0000313" key="2">
    <source>
        <dbReference type="Proteomes" id="UP001066276"/>
    </source>
</evidence>